<dbReference type="AlphaFoldDB" id="A0A4S8IPN4"/>
<keyword evidence="3" id="KW-1185">Reference proteome</keyword>
<protein>
    <submittedName>
        <fullName evidence="2">Uncharacterized protein</fullName>
    </submittedName>
</protein>
<dbReference type="PANTHER" id="PTHR35136">
    <property type="entry name" value="CYCLOEUCALENOL CYCLOISOMERASE"/>
    <property type="match status" value="1"/>
</dbReference>
<sequence length="257" mass="28451">MLSPCHWLFTTAASTLPCCCFDNAVASPLPLLLLFSSSSFFFFLHFFLLPSFPIPPLFLHHPFHFFLFFFLVEPSFPYYEFVDRESMYKVGSLFYAIYFIVSFPMFSRVDEIDDEPWDLPRVAVDALGAAMLSPQLRRWIRRAASALPPRPSAASVRPLTLPLTSAPLSVDAYARSALPSSTPPLLPLSPYHLFLPQVPSLTAALRSHAGLSPARLDLPILDSALLSLGVATPAEIARLVDLSHPTIAFAISVTARI</sequence>
<keyword evidence="1" id="KW-1133">Transmembrane helix</keyword>
<feature type="transmembrane region" description="Helical" evidence="1">
    <location>
        <begin position="30"/>
        <end position="50"/>
    </location>
</feature>
<comment type="caution">
    <text evidence="2">The sequence shown here is derived from an EMBL/GenBank/DDBJ whole genome shotgun (WGS) entry which is preliminary data.</text>
</comment>
<evidence type="ECO:0000313" key="2">
    <source>
        <dbReference type="EMBL" id="THU50553.1"/>
    </source>
</evidence>
<reference evidence="2 3" key="1">
    <citation type="journal article" date="2019" name="Nat. Plants">
        <title>Genome sequencing of Musa balbisiana reveals subgenome evolution and function divergence in polyploid bananas.</title>
        <authorList>
            <person name="Yao X."/>
        </authorList>
    </citation>
    <scope>NUCLEOTIDE SEQUENCE [LARGE SCALE GENOMIC DNA]</scope>
    <source>
        <strain evidence="3">cv. DH-PKW</strain>
        <tissue evidence="2">Leaves</tissue>
    </source>
</reference>
<dbReference type="STRING" id="52838.A0A4S8IPN4"/>
<keyword evidence="1" id="KW-0472">Membrane</keyword>
<feature type="transmembrane region" description="Helical" evidence="1">
    <location>
        <begin position="57"/>
        <end position="76"/>
    </location>
</feature>
<proteinExistence type="predicted"/>
<keyword evidence="1" id="KW-0812">Transmembrane</keyword>
<evidence type="ECO:0000313" key="3">
    <source>
        <dbReference type="Proteomes" id="UP000317650"/>
    </source>
</evidence>
<evidence type="ECO:0000256" key="1">
    <source>
        <dbReference type="SAM" id="Phobius"/>
    </source>
</evidence>
<gene>
    <name evidence="2" type="ORF">C4D60_Mb06t21460</name>
</gene>
<dbReference type="EMBL" id="PYDT01000009">
    <property type="protein sequence ID" value="THU50553.1"/>
    <property type="molecule type" value="Genomic_DNA"/>
</dbReference>
<name>A0A4S8IPN4_MUSBA</name>
<organism evidence="2 3">
    <name type="scientific">Musa balbisiana</name>
    <name type="common">Banana</name>
    <dbReference type="NCBI Taxonomy" id="52838"/>
    <lineage>
        <taxon>Eukaryota</taxon>
        <taxon>Viridiplantae</taxon>
        <taxon>Streptophyta</taxon>
        <taxon>Embryophyta</taxon>
        <taxon>Tracheophyta</taxon>
        <taxon>Spermatophyta</taxon>
        <taxon>Magnoliopsida</taxon>
        <taxon>Liliopsida</taxon>
        <taxon>Zingiberales</taxon>
        <taxon>Musaceae</taxon>
        <taxon>Musa</taxon>
    </lineage>
</organism>
<dbReference type="InterPro" id="IPR020532">
    <property type="entry name" value="Cycloeucalenol_cycloisomerase"/>
</dbReference>
<dbReference type="PANTHER" id="PTHR35136:SF1">
    <property type="entry name" value="CYCLOEUCALENOL CYCLOISOMERASE"/>
    <property type="match status" value="1"/>
</dbReference>
<dbReference type="GO" id="GO:0047793">
    <property type="term" value="F:cycloeucalenol cycloisomerase activity"/>
    <property type="evidence" value="ECO:0007669"/>
    <property type="project" value="InterPro"/>
</dbReference>
<accession>A0A4S8IPN4</accession>
<dbReference type="Proteomes" id="UP000317650">
    <property type="component" value="Chromosome 6"/>
</dbReference>